<evidence type="ECO:0000313" key="3">
    <source>
        <dbReference type="Proteomes" id="UP000486602"/>
    </source>
</evidence>
<feature type="transmembrane region" description="Helical" evidence="1">
    <location>
        <begin position="113"/>
        <end position="132"/>
    </location>
</feature>
<sequence>MNAAEIHLAINHLPIAATLFGLLILIGGMLVKSGMVRKTGLVLLIAAGLFTIPTVLTGENAEDIIENVVPDEGIHDIIHEHEEMAESARWVSLGVSLLAILAFYFTHAKKAPARLFTIITLIAATGSMVYLGNVASTGGEIRHTETRDGFVVPAENSDGEH</sequence>
<keyword evidence="1" id="KW-0472">Membrane</keyword>
<name>A0A7K3WKP3_9FLAO</name>
<feature type="transmembrane region" description="Helical" evidence="1">
    <location>
        <begin position="88"/>
        <end position="106"/>
    </location>
</feature>
<feature type="transmembrane region" description="Helical" evidence="1">
    <location>
        <begin position="6"/>
        <end position="27"/>
    </location>
</feature>
<gene>
    <name evidence="2" type="ORF">G3O08_01700</name>
</gene>
<evidence type="ECO:0000313" key="2">
    <source>
        <dbReference type="EMBL" id="NEN22217.1"/>
    </source>
</evidence>
<reference evidence="2 3" key="1">
    <citation type="submission" date="2020-02" db="EMBL/GenBank/DDBJ databases">
        <title>Out from the shadows clarifying the taxonomy of the family Cryomorphaceae and related taxa by utilizing the GTDB taxonomic framework.</title>
        <authorList>
            <person name="Bowman J.P."/>
        </authorList>
    </citation>
    <scope>NUCLEOTIDE SEQUENCE [LARGE SCALE GENOMIC DNA]</scope>
    <source>
        <strain evidence="2 3">QSSC 1-22</strain>
    </source>
</reference>
<evidence type="ECO:0000256" key="1">
    <source>
        <dbReference type="SAM" id="Phobius"/>
    </source>
</evidence>
<comment type="caution">
    <text evidence="2">The sequence shown here is derived from an EMBL/GenBank/DDBJ whole genome shotgun (WGS) entry which is preliminary data.</text>
</comment>
<feature type="transmembrane region" description="Helical" evidence="1">
    <location>
        <begin position="39"/>
        <end position="56"/>
    </location>
</feature>
<proteinExistence type="predicted"/>
<keyword evidence="3" id="KW-1185">Reference proteome</keyword>
<keyword evidence="1" id="KW-1133">Transmembrane helix</keyword>
<dbReference type="Proteomes" id="UP000486602">
    <property type="component" value="Unassembled WGS sequence"/>
</dbReference>
<evidence type="ECO:0008006" key="4">
    <source>
        <dbReference type="Google" id="ProtNLM"/>
    </source>
</evidence>
<keyword evidence="1" id="KW-0812">Transmembrane</keyword>
<dbReference type="AlphaFoldDB" id="A0A7K3WKP3"/>
<dbReference type="RefSeq" id="WP_163282940.1">
    <property type="nucleotide sequence ID" value="NZ_JAAGVY010000002.1"/>
</dbReference>
<protein>
    <recommendedName>
        <fullName evidence="4">DUF2231 domain-containing protein</fullName>
    </recommendedName>
</protein>
<accession>A0A7K3WKP3</accession>
<organism evidence="2 3">
    <name type="scientific">Cryomorpha ignava</name>
    <dbReference type="NCBI Taxonomy" id="101383"/>
    <lineage>
        <taxon>Bacteria</taxon>
        <taxon>Pseudomonadati</taxon>
        <taxon>Bacteroidota</taxon>
        <taxon>Flavobacteriia</taxon>
        <taxon>Flavobacteriales</taxon>
        <taxon>Cryomorphaceae</taxon>
        <taxon>Cryomorpha</taxon>
    </lineage>
</organism>
<dbReference type="EMBL" id="JAAGVY010000002">
    <property type="protein sequence ID" value="NEN22217.1"/>
    <property type="molecule type" value="Genomic_DNA"/>
</dbReference>